<dbReference type="AlphaFoldDB" id="B3PSC7"/>
<dbReference type="EMBL" id="CP001074">
    <property type="protein sequence ID" value="ACE90049.1"/>
    <property type="molecule type" value="Genomic_DNA"/>
</dbReference>
<proteinExistence type="predicted"/>
<dbReference type="KEGG" id="rec:RHECIAT_CH0001064"/>
<organism evidence="2 3">
    <name type="scientific">Rhizobium etli (strain CIAT 652)</name>
    <dbReference type="NCBI Taxonomy" id="491916"/>
    <lineage>
        <taxon>Bacteria</taxon>
        <taxon>Pseudomonadati</taxon>
        <taxon>Pseudomonadota</taxon>
        <taxon>Alphaproteobacteria</taxon>
        <taxon>Hyphomicrobiales</taxon>
        <taxon>Rhizobiaceae</taxon>
        <taxon>Rhizobium/Agrobacterium group</taxon>
        <taxon>Rhizobium</taxon>
    </lineage>
</organism>
<reference evidence="2 3" key="1">
    <citation type="submission" date="2008-04" db="EMBL/GenBank/DDBJ databases">
        <title>Genome diversity and DNA divergence of Rhizobium etli.</title>
        <authorList>
            <person name="Gonzalez V."/>
            <person name="Acosta J.L."/>
            <person name="Santamaria R.I."/>
            <person name="Bustos P."/>
            <person name="Hernandez-Gonzalez I.L."/>
            <person name="Fernandez J.L."/>
            <person name="Diaz R."/>
            <person name="Flores M."/>
            <person name="Mora J."/>
            <person name="Palacios R."/>
            <person name="Davila G."/>
        </authorList>
    </citation>
    <scope>NUCLEOTIDE SEQUENCE [LARGE SCALE GENOMIC DNA]</scope>
    <source>
        <strain evidence="2 3">CIAT 652</strain>
    </source>
</reference>
<evidence type="ECO:0000313" key="2">
    <source>
        <dbReference type="EMBL" id="ACE90049.1"/>
    </source>
</evidence>
<dbReference type="HOGENOM" id="CLU_2143794_0_0_5"/>
<gene>
    <name evidence="2" type="ordered locus">RHECIAT_CH0001064</name>
</gene>
<name>B3PSC7_RHIE6</name>
<protein>
    <submittedName>
        <fullName evidence="2">Uncharacterized protein</fullName>
    </submittedName>
</protein>
<evidence type="ECO:0000256" key="1">
    <source>
        <dbReference type="SAM" id="MobiDB-lite"/>
    </source>
</evidence>
<evidence type="ECO:0000313" key="3">
    <source>
        <dbReference type="Proteomes" id="UP000008817"/>
    </source>
</evidence>
<sequence>MGPRVKPEDDGGWGDSWSKGSDVQGSQGHPHCPARLPIAANAPNSSISGKTRFAYQPCSPGVILIGSRRLAMAGDISQSTKTNVTAAAAKNKVLVMARHYNFSEIHQWWLAS</sequence>
<feature type="region of interest" description="Disordered" evidence="1">
    <location>
        <begin position="1"/>
        <end position="37"/>
    </location>
</feature>
<accession>B3PSC7</accession>
<dbReference type="Proteomes" id="UP000008817">
    <property type="component" value="Chromosome"/>
</dbReference>